<protein>
    <recommendedName>
        <fullName evidence="3">Transposase</fullName>
    </recommendedName>
</protein>
<accession>A0A8H7VVE4</accession>
<gene>
    <name evidence="1" type="ORF">INT48_008733</name>
</gene>
<comment type="caution">
    <text evidence="1">The sequence shown here is derived from an EMBL/GenBank/DDBJ whole genome shotgun (WGS) entry which is preliminary data.</text>
</comment>
<dbReference type="AlphaFoldDB" id="A0A8H7VVE4"/>
<keyword evidence="2" id="KW-1185">Reference proteome</keyword>
<name>A0A8H7VVE4_9FUNG</name>
<evidence type="ECO:0000313" key="1">
    <source>
        <dbReference type="EMBL" id="KAG2228564.1"/>
    </source>
</evidence>
<organism evidence="1 2">
    <name type="scientific">Thamnidium elegans</name>
    <dbReference type="NCBI Taxonomy" id="101142"/>
    <lineage>
        <taxon>Eukaryota</taxon>
        <taxon>Fungi</taxon>
        <taxon>Fungi incertae sedis</taxon>
        <taxon>Mucoromycota</taxon>
        <taxon>Mucoromycotina</taxon>
        <taxon>Mucoromycetes</taxon>
        <taxon>Mucorales</taxon>
        <taxon>Mucorineae</taxon>
        <taxon>Mucoraceae</taxon>
        <taxon>Thamnidium</taxon>
    </lineage>
</organism>
<dbReference type="Proteomes" id="UP000613177">
    <property type="component" value="Unassembled WGS sequence"/>
</dbReference>
<evidence type="ECO:0008006" key="3">
    <source>
        <dbReference type="Google" id="ProtNLM"/>
    </source>
</evidence>
<sequence length="326" mass="37542">MSKLVLFKKEIARIFAKIFVGENNEEKYMAVPTEWSKLMKSNTVYAPTNSRDQSLPPILVEIQHTVDFKFYLCVIEYCLQMIKEHHILPIVVVICINSTAQNVLDMEPDKNPDVPYAMQIPCSGWAKSFNLLNAGSIQPYLNKQPLDPLVAISHFFIEQKSSLESMELKDDPTIQLLFALAEDIQEYENSLLIMKQVCNQANHQFFKAKKRLMEDVKNPNCRKRTIRCLDDGIVYVNEICEKHNITLEPTDSVDSSSSSSTPICLIHAPKNENKDWAYVDAFRKHYGDKIDWEACFNIGKEIGLFNTYSNFKSTKSCYFRAKSNRK</sequence>
<reference evidence="1" key="1">
    <citation type="submission" date="2021-01" db="EMBL/GenBank/DDBJ databases">
        <title>Metabolic potential, ecology and presence of endohyphal bacteria is reflected in genomic diversity of Mucoromycotina.</title>
        <authorList>
            <person name="Muszewska A."/>
            <person name="Okrasinska A."/>
            <person name="Steczkiewicz K."/>
            <person name="Drgas O."/>
            <person name="Orlowska M."/>
            <person name="Perlinska-Lenart U."/>
            <person name="Aleksandrzak-Piekarczyk T."/>
            <person name="Szatraj K."/>
            <person name="Zielenkiewicz U."/>
            <person name="Pilsyk S."/>
            <person name="Malc E."/>
            <person name="Mieczkowski P."/>
            <person name="Kruszewska J.S."/>
            <person name="Biernat P."/>
            <person name="Pawlowska J."/>
        </authorList>
    </citation>
    <scope>NUCLEOTIDE SEQUENCE</scope>
    <source>
        <strain evidence="1">WA0000018081</strain>
    </source>
</reference>
<dbReference type="EMBL" id="JAEPRE010000414">
    <property type="protein sequence ID" value="KAG2228564.1"/>
    <property type="molecule type" value="Genomic_DNA"/>
</dbReference>
<proteinExistence type="predicted"/>
<evidence type="ECO:0000313" key="2">
    <source>
        <dbReference type="Proteomes" id="UP000613177"/>
    </source>
</evidence>